<evidence type="ECO:0000256" key="3">
    <source>
        <dbReference type="PIRSR" id="PIRSR037505-2"/>
    </source>
</evidence>
<dbReference type="GO" id="GO:0009086">
    <property type="term" value="P:methionine biosynthetic process"/>
    <property type="evidence" value="ECO:0007669"/>
    <property type="project" value="InterPro"/>
</dbReference>
<dbReference type="PIRSF" id="PIRSF037505">
    <property type="entry name" value="Betaine_HMT"/>
    <property type="match status" value="1"/>
</dbReference>
<evidence type="ECO:0000259" key="5">
    <source>
        <dbReference type="PROSITE" id="PS50970"/>
    </source>
</evidence>
<keyword evidence="7" id="KW-1185">Reference proteome</keyword>
<dbReference type="PROSITE" id="PS50970">
    <property type="entry name" value="HCY"/>
    <property type="match status" value="1"/>
</dbReference>
<dbReference type="OrthoDB" id="9803687at2"/>
<dbReference type="Pfam" id="PF02574">
    <property type="entry name" value="S-methyl_trans"/>
    <property type="match status" value="1"/>
</dbReference>
<dbReference type="AlphaFoldDB" id="A0A0T5NYB3"/>
<dbReference type="PANTHER" id="PTHR11103">
    <property type="entry name" value="SLR1189 PROTEIN"/>
    <property type="match status" value="1"/>
</dbReference>
<dbReference type="EMBL" id="LAXJ01000003">
    <property type="protein sequence ID" value="KRS13901.1"/>
    <property type="molecule type" value="Genomic_DNA"/>
</dbReference>
<evidence type="ECO:0000256" key="1">
    <source>
        <dbReference type="ARBA" id="ARBA00022603"/>
    </source>
</evidence>
<comment type="caution">
    <text evidence="6">The sequence shown here is derived from an EMBL/GenBank/DDBJ whole genome shotgun (WGS) entry which is preliminary data.</text>
</comment>
<keyword evidence="1 4" id="KW-0489">Methyltransferase</keyword>
<evidence type="ECO:0000313" key="7">
    <source>
        <dbReference type="Proteomes" id="UP000051295"/>
    </source>
</evidence>
<dbReference type="GO" id="GO:0008270">
    <property type="term" value="F:zinc ion binding"/>
    <property type="evidence" value="ECO:0007669"/>
    <property type="project" value="InterPro"/>
</dbReference>
<feature type="binding site" evidence="3 4">
    <location>
        <position position="277"/>
    </location>
    <ligand>
        <name>Zn(2+)</name>
        <dbReference type="ChEBI" id="CHEBI:29105"/>
    </ligand>
</feature>
<dbReference type="PANTHER" id="PTHR11103:SF18">
    <property type="entry name" value="SLR1189 PROTEIN"/>
    <property type="match status" value="1"/>
</dbReference>
<accession>A0A0T5NYB3</accession>
<dbReference type="PATRIC" id="fig|1641875.4.peg.3009"/>
<dbReference type="Proteomes" id="UP000051295">
    <property type="component" value="Unassembled WGS sequence"/>
</dbReference>
<dbReference type="STRING" id="1641875.XM53_04955"/>
<proteinExistence type="predicted"/>
<name>A0A0T5NYB3_9RHOB</name>
<dbReference type="GO" id="GO:0008168">
    <property type="term" value="F:methyltransferase activity"/>
    <property type="evidence" value="ECO:0007669"/>
    <property type="project" value="UniProtKB-UniRule"/>
</dbReference>
<keyword evidence="2 4" id="KW-0808">Transferase</keyword>
<dbReference type="Gene3D" id="3.20.20.330">
    <property type="entry name" value="Homocysteine-binding-like domain"/>
    <property type="match status" value="1"/>
</dbReference>
<evidence type="ECO:0000256" key="2">
    <source>
        <dbReference type="ARBA" id="ARBA00022679"/>
    </source>
</evidence>
<dbReference type="InterPro" id="IPR036589">
    <property type="entry name" value="HCY_dom_sf"/>
</dbReference>
<comment type="cofactor">
    <cofactor evidence="3">
        <name>Zn(2+)</name>
        <dbReference type="ChEBI" id="CHEBI:29105"/>
    </cofactor>
    <text evidence="3">Binds 1 zinc ion per subunit.</text>
</comment>
<organism evidence="6 7">
    <name type="scientific">Roseovarius atlanticus</name>
    <dbReference type="NCBI Taxonomy" id="1641875"/>
    <lineage>
        <taxon>Bacteria</taxon>
        <taxon>Pseudomonadati</taxon>
        <taxon>Pseudomonadota</taxon>
        <taxon>Alphaproteobacteria</taxon>
        <taxon>Rhodobacterales</taxon>
        <taxon>Roseobacteraceae</taxon>
        <taxon>Roseovarius</taxon>
    </lineage>
</organism>
<sequence>MAQVTLLDGSIGQELVKRSGDRATPLWSTQVMIDHPKLVGEVHLDYFNVGATVATTNTYAVLRDRLVRIGLEDKVGQLTDTAVRAARRARAASGGKGRVAGAIGPLVQSYKPETCPPAAEAAKMYAEPVGLMKDHVDLFLLETMSSVDQAEGALRAVAGQGLPVWLAVSVDDHDGTRLRSGEPVADLAQTVAKHLPDAVLVNCSRPEAIGAALEVIKGFGVPFGAYGNGFAEISEGFLGDAPTVDALEQRKDMGPLDYAEYVMGWVGQGATIVGGCCEIGPAHIAEIARCLQAAGHEIV</sequence>
<dbReference type="InterPro" id="IPR003726">
    <property type="entry name" value="HCY_dom"/>
</dbReference>
<protein>
    <submittedName>
        <fullName evidence="6">Homocysteine methyltransferase</fullName>
    </submittedName>
</protein>
<evidence type="ECO:0000256" key="4">
    <source>
        <dbReference type="PROSITE-ProRule" id="PRU00333"/>
    </source>
</evidence>
<dbReference type="RefSeq" id="WP_057790878.1">
    <property type="nucleotide sequence ID" value="NZ_LAXJ01000003.1"/>
</dbReference>
<reference evidence="6 7" key="1">
    <citation type="submission" date="2015-04" db="EMBL/GenBank/DDBJ databases">
        <title>The draft genome sequence of Roseovarius sp.R12b.</title>
        <authorList>
            <person name="Li G."/>
            <person name="Lai Q."/>
            <person name="Shao Z."/>
            <person name="Yan P."/>
        </authorList>
    </citation>
    <scope>NUCLEOTIDE SEQUENCE [LARGE SCALE GENOMIC DNA]</scope>
    <source>
        <strain evidence="6 7">R12B</strain>
    </source>
</reference>
<keyword evidence="3 4" id="KW-0479">Metal-binding</keyword>
<feature type="binding site" evidence="3 4">
    <location>
        <position position="203"/>
    </location>
    <ligand>
        <name>Zn(2+)</name>
        <dbReference type="ChEBI" id="CHEBI:29105"/>
    </ligand>
</feature>
<dbReference type="SUPFAM" id="SSF82282">
    <property type="entry name" value="Homocysteine S-methyltransferase"/>
    <property type="match status" value="1"/>
</dbReference>
<gene>
    <name evidence="6" type="ORF">XM53_04955</name>
</gene>
<evidence type="ECO:0000313" key="6">
    <source>
        <dbReference type="EMBL" id="KRS13901.1"/>
    </source>
</evidence>
<feature type="binding site" evidence="3 4">
    <location>
        <position position="276"/>
    </location>
    <ligand>
        <name>Zn(2+)</name>
        <dbReference type="ChEBI" id="CHEBI:29105"/>
    </ligand>
</feature>
<feature type="domain" description="Hcy-binding" evidence="5">
    <location>
        <begin position="1"/>
        <end position="291"/>
    </location>
</feature>
<dbReference type="InterPro" id="IPR017226">
    <property type="entry name" value="BHMT-like"/>
</dbReference>
<keyword evidence="3 4" id="KW-0862">Zinc</keyword>
<dbReference type="GO" id="GO:0032259">
    <property type="term" value="P:methylation"/>
    <property type="evidence" value="ECO:0007669"/>
    <property type="project" value="UniProtKB-KW"/>
</dbReference>